<evidence type="ECO:0000313" key="4">
    <source>
        <dbReference type="Proteomes" id="UP000297907"/>
    </source>
</evidence>
<keyword evidence="4" id="KW-1185">Reference proteome</keyword>
<dbReference type="InterPro" id="IPR005184">
    <property type="entry name" value="DUF306_Meta_HslJ"/>
</dbReference>
<dbReference type="OrthoDB" id="4990393at2"/>
<name>A0A4R8WE32_9MICO</name>
<keyword evidence="1" id="KW-0732">Signal</keyword>
<dbReference type="PROSITE" id="PS51257">
    <property type="entry name" value="PROKAR_LIPOPROTEIN"/>
    <property type="match status" value="1"/>
</dbReference>
<dbReference type="Gene3D" id="2.40.128.270">
    <property type="match status" value="1"/>
</dbReference>
<comment type="caution">
    <text evidence="3">The sequence shown here is derived from an EMBL/GenBank/DDBJ whole genome shotgun (WGS) entry which is preliminary data.</text>
</comment>
<evidence type="ECO:0000256" key="1">
    <source>
        <dbReference type="SAM" id="SignalP"/>
    </source>
</evidence>
<feature type="chain" id="PRO_5020228604" evidence="1">
    <location>
        <begin position="33"/>
        <end position="289"/>
    </location>
</feature>
<dbReference type="AlphaFoldDB" id="A0A4R8WE32"/>
<evidence type="ECO:0000313" key="3">
    <source>
        <dbReference type="EMBL" id="TFC05618.1"/>
    </source>
</evidence>
<feature type="domain" description="DUF306" evidence="2">
    <location>
        <begin position="203"/>
        <end position="255"/>
    </location>
</feature>
<sequence>MRRAARMAMRLRLPMVVMLCGLALTLSGCAGAPGAPPVGPGTTADSTSIGLVNLWRVSGVAEEEADTWLRLDVPHFEVLRDCGMIMGEWRATDTLFLASVNGASGACGANGTIPEVAWLESVTGYQPTDAGWELVDAVGTVVASLTVDGEPDPIPSAVDSFTEPPPITDAVRAALRRPVAVPDGSTPATTDELTGRWVPPSFDGYTEPHLLFEADGSWTGSDGCNGNQGRWTTDGAGALLATAGLSTAMGCEGVLVPSWVAQARLAVIDDNQLRLLDADGVELGLLERG</sequence>
<dbReference type="EMBL" id="SOFL01000008">
    <property type="protein sequence ID" value="TFC05618.1"/>
    <property type="molecule type" value="Genomic_DNA"/>
</dbReference>
<accession>A0A4R8WE32</accession>
<reference evidence="3 4" key="1">
    <citation type="submission" date="2019-03" db="EMBL/GenBank/DDBJ databases">
        <title>Genomics of glacier-inhabiting Cryobacterium strains.</title>
        <authorList>
            <person name="Liu Q."/>
            <person name="Xin Y.-H."/>
        </authorList>
    </citation>
    <scope>NUCLEOTIDE SEQUENCE [LARGE SCALE GENOMIC DNA]</scope>
    <source>
        <strain evidence="3 4">RHLS22-1</strain>
    </source>
</reference>
<feature type="signal peptide" evidence="1">
    <location>
        <begin position="1"/>
        <end position="32"/>
    </location>
</feature>
<protein>
    <submittedName>
        <fullName evidence="3">META domain-containing protein</fullName>
    </submittedName>
</protein>
<dbReference type="Pfam" id="PF03724">
    <property type="entry name" value="META"/>
    <property type="match status" value="1"/>
</dbReference>
<proteinExistence type="predicted"/>
<evidence type="ECO:0000259" key="2">
    <source>
        <dbReference type="Pfam" id="PF03724"/>
    </source>
</evidence>
<dbReference type="Proteomes" id="UP000297907">
    <property type="component" value="Unassembled WGS sequence"/>
</dbReference>
<dbReference type="InterPro" id="IPR038670">
    <property type="entry name" value="HslJ-like_sf"/>
</dbReference>
<organism evidence="3 4">
    <name type="scientific">Cryobacterium adonitolivorans</name>
    <dbReference type="NCBI Taxonomy" id="1259189"/>
    <lineage>
        <taxon>Bacteria</taxon>
        <taxon>Bacillati</taxon>
        <taxon>Actinomycetota</taxon>
        <taxon>Actinomycetes</taxon>
        <taxon>Micrococcales</taxon>
        <taxon>Microbacteriaceae</taxon>
        <taxon>Cryobacterium</taxon>
    </lineage>
</organism>
<gene>
    <name evidence="3" type="ORF">E3O42_03490</name>
</gene>